<name>A0AAW1FVP2_ZOAVI</name>
<dbReference type="AlphaFoldDB" id="A0AAW1FVP2"/>
<gene>
    <name evidence="2" type="ORF">VZT92_003940</name>
</gene>
<dbReference type="EMBL" id="JBCEZU010000023">
    <property type="protein sequence ID" value="KAK9538791.1"/>
    <property type="molecule type" value="Genomic_DNA"/>
</dbReference>
<protein>
    <submittedName>
        <fullName evidence="2">Uncharacterized protein</fullName>
    </submittedName>
</protein>
<evidence type="ECO:0000313" key="2">
    <source>
        <dbReference type="EMBL" id="KAK9538791.1"/>
    </source>
</evidence>
<reference evidence="2 3" key="1">
    <citation type="journal article" date="2024" name="Genome Biol. Evol.">
        <title>Chromosome-level genome assembly of the viviparous eelpout Zoarces viviparus.</title>
        <authorList>
            <person name="Fuhrmann N."/>
            <person name="Brasseur M.V."/>
            <person name="Bakowski C.E."/>
            <person name="Podsiadlowski L."/>
            <person name="Prost S."/>
            <person name="Krehenwinkel H."/>
            <person name="Mayer C."/>
        </authorList>
    </citation>
    <scope>NUCLEOTIDE SEQUENCE [LARGE SCALE GENOMIC DNA]</scope>
    <source>
        <strain evidence="2">NO-MEL_2022_Ind0_liver</strain>
    </source>
</reference>
<dbReference type="Proteomes" id="UP001488805">
    <property type="component" value="Unassembled WGS sequence"/>
</dbReference>
<organism evidence="2 3">
    <name type="scientific">Zoarces viviparus</name>
    <name type="common">Viviparous eelpout</name>
    <name type="synonym">Blennius viviparus</name>
    <dbReference type="NCBI Taxonomy" id="48416"/>
    <lineage>
        <taxon>Eukaryota</taxon>
        <taxon>Metazoa</taxon>
        <taxon>Chordata</taxon>
        <taxon>Craniata</taxon>
        <taxon>Vertebrata</taxon>
        <taxon>Euteleostomi</taxon>
        <taxon>Actinopterygii</taxon>
        <taxon>Neopterygii</taxon>
        <taxon>Teleostei</taxon>
        <taxon>Neoteleostei</taxon>
        <taxon>Acanthomorphata</taxon>
        <taxon>Eupercaria</taxon>
        <taxon>Perciformes</taxon>
        <taxon>Cottioidei</taxon>
        <taxon>Zoarcales</taxon>
        <taxon>Zoarcidae</taxon>
        <taxon>Zoarcinae</taxon>
        <taxon>Zoarces</taxon>
    </lineage>
</organism>
<evidence type="ECO:0000256" key="1">
    <source>
        <dbReference type="SAM" id="MobiDB-lite"/>
    </source>
</evidence>
<accession>A0AAW1FVP2</accession>
<proteinExistence type="predicted"/>
<feature type="compositionally biased region" description="Polar residues" evidence="1">
    <location>
        <begin position="29"/>
        <end position="45"/>
    </location>
</feature>
<feature type="region of interest" description="Disordered" evidence="1">
    <location>
        <begin position="25"/>
        <end position="45"/>
    </location>
</feature>
<sequence>MPAILSTLLPQMTVSVAPRLVTESRDQHYTPTPTPTAAKNQTQPWISTVPSPGPLETCTSLSHTSPSWTNCTT</sequence>
<comment type="caution">
    <text evidence="2">The sequence shown here is derived from an EMBL/GenBank/DDBJ whole genome shotgun (WGS) entry which is preliminary data.</text>
</comment>
<evidence type="ECO:0000313" key="3">
    <source>
        <dbReference type="Proteomes" id="UP001488805"/>
    </source>
</evidence>
<keyword evidence="3" id="KW-1185">Reference proteome</keyword>